<dbReference type="PANTHER" id="PTHR12384:SF2">
    <property type="entry name" value="MATERNAL PROTEIN EXUPERANTIA"/>
    <property type="match status" value="1"/>
</dbReference>
<gene>
    <name evidence="4" type="ORF">g.27084</name>
</gene>
<feature type="domain" description="Exuperantia RNAse H-like" evidence="3">
    <location>
        <begin position="18"/>
        <end position="177"/>
    </location>
</feature>
<dbReference type="InterPro" id="IPR054362">
    <property type="entry name" value="Exu_RNase_H-like"/>
</dbReference>
<evidence type="ECO:0000259" key="3">
    <source>
        <dbReference type="Pfam" id="PF22123"/>
    </source>
</evidence>
<proteinExistence type="predicted"/>
<sequence length="430" mass="47550">MVSTDKVVPKAGLPAGDYKIVAWDLDTTGRRLIDEFCHVAGYTPEDKFSQYVMPYKDLDLISKRRHQVRTVTVGKYRMLKDLKTGKFLKTKSEISALTDFLTWLEKVKGDSKSGIILLNFESFKLAPSLLLEALKKYQLLDRFTNVVKGFSDCYAYVKQKCYSTLTSFSLKVVSKVLLDKDGEVSTASDRAKLAYQIVQHLTAGEGAGEGDAANHQVMLEDIREHSSTVEEELQVIENMKMLLQRQNTLRPVFAPIMKQGIQQRKIASALRRLLTVALLDYDTLKTLWDENKDSFEEIINDKLTQATEEEKKEICKMLTDHFNPSIPDKKTRNPRKSTRRSNAKDKEQATSSDIPSTTDTTASNTTTSSPSKSNGLNTPQLVDSPKHNLPAPSIASTTAPVSTSAPAPAPVSTSAPAPVSTSAPAPVSTS</sequence>
<dbReference type="GO" id="GO:0003723">
    <property type="term" value="F:RNA binding"/>
    <property type="evidence" value="ECO:0007669"/>
    <property type="project" value="InterPro"/>
</dbReference>
<feature type="domain" description="Exuperantia SAM-like" evidence="2">
    <location>
        <begin position="250"/>
        <end position="321"/>
    </location>
</feature>
<dbReference type="InterPro" id="IPR012337">
    <property type="entry name" value="RNaseH-like_sf"/>
</dbReference>
<dbReference type="Pfam" id="PF22123">
    <property type="entry name" value="Exu_RNase_H_like"/>
    <property type="match status" value="1"/>
</dbReference>
<reference evidence="4" key="1">
    <citation type="submission" date="2015-11" db="EMBL/GenBank/DDBJ databases">
        <title>De novo transcriptome assembly of four potential Pierce s Disease insect vectors from Arizona vineyards.</title>
        <authorList>
            <person name="Tassone E.E."/>
        </authorList>
    </citation>
    <scope>NUCLEOTIDE SEQUENCE</scope>
</reference>
<feature type="non-terminal residue" evidence="4">
    <location>
        <position position="430"/>
    </location>
</feature>
<dbReference type="InterPro" id="IPR037998">
    <property type="entry name" value="Exu"/>
</dbReference>
<name>A0A1B6HMS4_9HEMI</name>
<dbReference type="EMBL" id="GECU01031742">
    <property type="protein sequence ID" value="JAS75964.1"/>
    <property type="molecule type" value="Transcribed_RNA"/>
</dbReference>
<organism evidence="4">
    <name type="scientific">Homalodisca liturata</name>
    <dbReference type="NCBI Taxonomy" id="320908"/>
    <lineage>
        <taxon>Eukaryota</taxon>
        <taxon>Metazoa</taxon>
        <taxon>Ecdysozoa</taxon>
        <taxon>Arthropoda</taxon>
        <taxon>Hexapoda</taxon>
        <taxon>Insecta</taxon>
        <taxon>Pterygota</taxon>
        <taxon>Neoptera</taxon>
        <taxon>Paraneoptera</taxon>
        <taxon>Hemiptera</taxon>
        <taxon>Auchenorrhyncha</taxon>
        <taxon>Membracoidea</taxon>
        <taxon>Cicadellidae</taxon>
        <taxon>Cicadellinae</taxon>
        <taxon>Proconiini</taxon>
        <taxon>Homalodisca</taxon>
    </lineage>
</organism>
<feature type="compositionally biased region" description="Low complexity" evidence="1">
    <location>
        <begin position="349"/>
        <end position="373"/>
    </location>
</feature>
<feature type="compositionally biased region" description="Basic residues" evidence="1">
    <location>
        <begin position="332"/>
        <end position="341"/>
    </location>
</feature>
<evidence type="ECO:0000313" key="4">
    <source>
        <dbReference type="EMBL" id="JAS75964.1"/>
    </source>
</evidence>
<dbReference type="InterPro" id="IPR040941">
    <property type="entry name" value="SAM_Exu"/>
</dbReference>
<evidence type="ECO:0000259" key="2">
    <source>
        <dbReference type="Pfam" id="PF18609"/>
    </source>
</evidence>
<feature type="compositionally biased region" description="Low complexity" evidence="1">
    <location>
        <begin position="390"/>
        <end position="430"/>
    </location>
</feature>
<dbReference type="Pfam" id="PF18609">
    <property type="entry name" value="SAM_Exu"/>
    <property type="match status" value="1"/>
</dbReference>
<accession>A0A1B6HMS4</accession>
<protein>
    <submittedName>
        <fullName evidence="4">Uncharacterized protein</fullName>
    </submittedName>
</protein>
<dbReference type="SUPFAM" id="SSF53098">
    <property type="entry name" value="Ribonuclease H-like"/>
    <property type="match status" value="1"/>
</dbReference>
<dbReference type="GO" id="GO:0045450">
    <property type="term" value="P:bicoid mRNA localization"/>
    <property type="evidence" value="ECO:0007669"/>
    <property type="project" value="InterPro"/>
</dbReference>
<dbReference type="AlphaFoldDB" id="A0A1B6HMS4"/>
<feature type="region of interest" description="Disordered" evidence="1">
    <location>
        <begin position="318"/>
        <end position="430"/>
    </location>
</feature>
<dbReference type="GO" id="GO:0042803">
    <property type="term" value="F:protein homodimerization activity"/>
    <property type="evidence" value="ECO:0007669"/>
    <property type="project" value="InterPro"/>
</dbReference>
<evidence type="ECO:0000256" key="1">
    <source>
        <dbReference type="SAM" id="MobiDB-lite"/>
    </source>
</evidence>
<dbReference type="PANTHER" id="PTHR12384">
    <property type="entry name" value="MATERNAL PROTEIN EXUPERANTIA"/>
    <property type="match status" value="1"/>
</dbReference>